<evidence type="ECO:0000256" key="6">
    <source>
        <dbReference type="SAM" id="SignalP"/>
    </source>
</evidence>
<feature type="signal peptide" evidence="6">
    <location>
        <begin position="1"/>
        <end position="16"/>
    </location>
</feature>
<dbReference type="InterPro" id="IPR036249">
    <property type="entry name" value="Thioredoxin-like_sf"/>
</dbReference>
<feature type="domain" description="Thioredoxin" evidence="7">
    <location>
        <begin position="1"/>
        <end position="124"/>
    </location>
</feature>
<dbReference type="SUPFAM" id="SSF52833">
    <property type="entry name" value="Thioredoxin-like"/>
    <property type="match status" value="1"/>
</dbReference>
<dbReference type="Pfam" id="PF00085">
    <property type="entry name" value="Thioredoxin"/>
    <property type="match status" value="1"/>
</dbReference>
<organism evidence="8 9">
    <name type="scientific">Diacronema lutheri</name>
    <name type="common">Unicellular marine alga</name>
    <name type="synonym">Monochrysis lutheri</name>
    <dbReference type="NCBI Taxonomy" id="2081491"/>
    <lineage>
        <taxon>Eukaryota</taxon>
        <taxon>Haptista</taxon>
        <taxon>Haptophyta</taxon>
        <taxon>Pavlovophyceae</taxon>
        <taxon>Pavlovales</taxon>
        <taxon>Pavlovaceae</taxon>
        <taxon>Diacronema</taxon>
    </lineage>
</organism>
<dbReference type="Gene3D" id="3.40.30.10">
    <property type="entry name" value="Glutaredoxin"/>
    <property type="match status" value="1"/>
</dbReference>
<dbReference type="AlphaFoldDB" id="A0A8J6CEF8"/>
<evidence type="ECO:0000313" key="9">
    <source>
        <dbReference type="Proteomes" id="UP000751190"/>
    </source>
</evidence>
<dbReference type="OMA" id="QHLGQDK"/>
<protein>
    <recommendedName>
        <fullName evidence="7">Thioredoxin domain-containing protein</fullName>
    </recommendedName>
</protein>
<evidence type="ECO:0000256" key="2">
    <source>
        <dbReference type="ARBA" id="ARBA00022729"/>
    </source>
</evidence>
<comment type="similarity">
    <text evidence="1 4">Belongs to the protein disulfide isomerase family.</text>
</comment>
<sequence>MLRLLVLTAIVAYARGEAQVLTESTFESTVYGSGKAVFVKFYAPWCGHCKAMKPAWDQLGAAVNGGSDPVVIADVDCTVEKDLCQKYGVKGYPTVKYYQEDDGTDYKGGRDFAALEKFVKETLSKPICNSANKAACTPEDLAELEKWEKVSPAERKAEIERIEDEVKKTEKEHETLLESLQKQYEASKEATEKKVAEISKPLRALKKIKDTAELKDEM</sequence>
<reference evidence="8" key="1">
    <citation type="submission" date="2021-05" db="EMBL/GenBank/DDBJ databases">
        <title>The genome of the haptophyte Pavlova lutheri (Diacronema luteri, Pavlovales) - a model for lipid biosynthesis in eukaryotic algae.</title>
        <authorList>
            <person name="Hulatt C.J."/>
            <person name="Posewitz M.C."/>
        </authorList>
    </citation>
    <scope>NUCLEOTIDE SEQUENCE</scope>
    <source>
        <strain evidence="8">NIVA-4/92</strain>
    </source>
</reference>
<dbReference type="InterPro" id="IPR013766">
    <property type="entry name" value="Thioredoxin_domain"/>
</dbReference>
<dbReference type="PROSITE" id="PS00194">
    <property type="entry name" value="THIOREDOXIN_1"/>
    <property type="match status" value="1"/>
</dbReference>
<feature type="chain" id="PRO_5035310889" description="Thioredoxin domain-containing protein" evidence="6">
    <location>
        <begin position="17"/>
        <end position="218"/>
    </location>
</feature>
<proteinExistence type="inferred from homology"/>
<dbReference type="PROSITE" id="PS51352">
    <property type="entry name" value="THIOREDOXIN_2"/>
    <property type="match status" value="1"/>
</dbReference>
<keyword evidence="5" id="KW-0175">Coiled coil</keyword>
<dbReference type="InterPro" id="IPR005788">
    <property type="entry name" value="PDI_thioredoxin-like_dom"/>
</dbReference>
<dbReference type="PRINTS" id="PR00421">
    <property type="entry name" value="THIOREDOXIN"/>
</dbReference>
<evidence type="ECO:0000256" key="1">
    <source>
        <dbReference type="ARBA" id="ARBA00006347"/>
    </source>
</evidence>
<dbReference type="GO" id="GO:0006457">
    <property type="term" value="P:protein folding"/>
    <property type="evidence" value="ECO:0007669"/>
    <property type="project" value="TreeGrafter"/>
</dbReference>
<dbReference type="GO" id="GO:0005783">
    <property type="term" value="C:endoplasmic reticulum"/>
    <property type="evidence" value="ECO:0007669"/>
    <property type="project" value="TreeGrafter"/>
</dbReference>
<keyword evidence="2 6" id="KW-0732">Signal</keyword>
<evidence type="ECO:0000256" key="5">
    <source>
        <dbReference type="SAM" id="Coils"/>
    </source>
</evidence>
<dbReference type="GO" id="GO:0003756">
    <property type="term" value="F:protein disulfide isomerase activity"/>
    <property type="evidence" value="ECO:0007669"/>
    <property type="project" value="InterPro"/>
</dbReference>
<evidence type="ECO:0000259" key="7">
    <source>
        <dbReference type="PROSITE" id="PS51352"/>
    </source>
</evidence>
<dbReference type="PANTHER" id="PTHR45672:SF3">
    <property type="entry name" value="THIOREDOXIN DOMAIN-CONTAINING PROTEIN 5"/>
    <property type="match status" value="1"/>
</dbReference>
<name>A0A8J6CEF8_DIALT</name>
<dbReference type="EMBL" id="JAGTXO010000005">
    <property type="protein sequence ID" value="KAG8468081.1"/>
    <property type="molecule type" value="Genomic_DNA"/>
</dbReference>
<feature type="coiled-coil region" evidence="5">
    <location>
        <begin position="159"/>
        <end position="197"/>
    </location>
</feature>
<dbReference type="InterPro" id="IPR051063">
    <property type="entry name" value="PDI"/>
</dbReference>
<evidence type="ECO:0000313" key="8">
    <source>
        <dbReference type="EMBL" id="KAG8468081.1"/>
    </source>
</evidence>
<evidence type="ECO:0000256" key="3">
    <source>
        <dbReference type="ARBA" id="ARBA00022737"/>
    </source>
</evidence>
<comment type="caution">
    <text evidence="8">The sequence shown here is derived from an EMBL/GenBank/DDBJ whole genome shotgun (WGS) entry which is preliminary data.</text>
</comment>
<evidence type="ECO:0000256" key="4">
    <source>
        <dbReference type="RuleBase" id="RU004208"/>
    </source>
</evidence>
<dbReference type="PANTHER" id="PTHR45672">
    <property type="entry name" value="PROTEIN DISULFIDE-ISOMERASE C17H9.14C-RELATED"/>
    <property type="match status" value="1"/>
</dbReference>
<dbReference type="CDD" id="cd02961">
    <property type="entry name" value="PDI_a_family"/>
    <property type="match status" value="1"/>
</dbReference>
<dbReference type="NCBIfam" id="TIGR01126">
    <property type="entry name" value="pdi_dom"/>
    <property type="match status" value="1"/>
</dbReference>
<dbReference type="Proteomes" id="UP000751190">
    <property type="component" value="Unassembled WGS sequence"/>
</dbReference>
<dbReference type="InterPro" id="IPR017937">
    <property type="entry name" value="Thioredoxin_CS"/>
</dbReference>
<gene>
    <name evidence="8" type="ORF">KFE25_007133</name>
</gene>
<keyword evidence="9" id="KW-1185">Reference proteome</keyword>
<dbReference type="OrthoDB" id="72053at2759"/>
<keyword evidence="3" id="KW-0677">Repeat</keyword>
<accession>A0A8J6CEF8</accession>